<sequence length="281" mass="32452">MKKIFFLLALLLLLFLGFKFYSWWRRVAWDKEGRINFVIQTKSVLVLSLILSEDKLLILSIPNGIDVEAIHGYGPYRIESVFKLGELEKRGGEFLQDSIQEFLGLPLDGYLVTDNDWEFKVEDKKKLVGKRQQTNLNHWDLVQLWWQMKKISDSKVTMIELEPGSTSWEIDEIIGQFFQDKKLTSEDLAIAVLNATERSGLAYRGAKLISNIGGRVVEVGGWEENKGNCELRGKKKYLKSYTAQKIKKIFDCQWGGEDLADHRADLVVILGEAYWRKLNEK</sequence>
<dbReference type="AlphaFoldDB" id="A0A2M8L4N6"/>
<comment type="caution">
    <text evidence="1">The sequence shown here is derived from an EMBL/GenBank/DDBJ whole genome shotgun (WGS) entry which is preliminary data.</text>
</comment>
<gene>
    <name evidence="1" type="ORF">COU96_03210</name>
</gene>
<name>A0A2M8L4N6_9BACT</name>
<evidence type="ECO:0008006" key="3">
    <source>
        <dbReference type="Google" id="ProtNLM"/>
    </source>
</evidence>
<evidence type="ECO:0000313" key="1">
    <source>
        <dbReference type="EMBL" id="PJE68556.1"/>
    </source>
</evidence>
<proteinExistence type="predicted"/>
<evidence type="ECO:0000313" key="2">
    <source>
        <dbReference type="Proteomes" id="UP000229500"/>
    </source>
</evidence>
<reference evidence="2" key="1">
    <citation type="submission" date="2017-09" db="EMBL/GenBank/DDBJ databases">
        <title>Depth-based differentiation of microbial function through sediment-hosted aquifers and enrichment of novel symbionts in the deep terrestrial subsurface.</title>
        <authorList>
            <person name="Probst A.J."/>
            <person name="Ladd B."/>
            <person name="Jarett J.K."/>
            <person name="Geller-Mcgrath D.E."/>
            <person name="Sieber C.M.K."/>
            <person name="Emerson J.B."/>
            <person name="Anantharaman K."/>
            <person name="Thomas B.C."/>
            <person name="Malmstrom R."/>
            <person name="Stieglmeier M."/>
            <person name="Klingl A."/>
            <person name="Woyke T."/>
            <person name="Ryan C.M."/>
            <person name="Banfield J.F."/>
        </authorList>
    </citation>
    <scope>NUCLEOTIDE SEQUENCE [LARGE SCALE GENOMIC DNA]</scope>
</reference>
<dbReference type="EMBL" id="PFEL01000121">
    <property type="protein sequence ID" value="PJE68556.1"/>
    <property type="molecule type" value="Genomic_DNA"/>
</dbReference>
<protein>
    <recommendedName>
        <fullName evidence="3">LytR/CpsA/Psr regulator C-terminal domain-containing protein</fullName>
    </recommendedName>
</protein>
<organism evidence="1 2">
    <name type="scientific">Candidatus Shapirobacteria bacterium CG10_big_fil_rev_8_21_14_0_10_38_14</name>
    <dbReference type="NCBI Taxonomy" id="1974483"/>
    <lineage>
        <taxon>Bacteria</taxon>
        <taxon>Candidatus Shapironibacteriota</taxon>
    </lineage>
</organism>
<accession>A0A2M8L4N6</accession>
<dbReference type="Proteomes" id="UP000229500">
    <property type="component" value="Unassembled WGS sequence"/>
</dbReference>